<sequence>MRVAKADKFWCSLNKGSRIQQESISQISLIKIKRRITHERSLLFLVEFSLVLISLVGGWGSLPMSASSVQQRQLASKIHEKKLDNLREICAIAISQDSVYKKGFRKSYLVSWYKWYGTNHVDSSKVM</sequence>
<keyword evidence="1" id="KW-0812">Transmembrane</keyword>
<organism evidence="2 3">
    <name type="scientific">Glossina austeni</name>
    <name type="common">Savannah tsetse fly</name>
    <dbReference type="NCBI Taxonomy" id="7395"/>
    <lineage>
        <taxon>Eukaryota</taxon>
        <taxon>Metazoa</taxon>
        <taxon>Ecdysozoa</taxon>
        <taxon>Arthropoda</taxon>
        <taxon>Hexapoda</taxon>
        <taxon>Insecta</taxon>
        <taxon>Pterygota</taxon>
        <taxon>Neoptera</taxon>
        <taxon>Endopterygota</taxon>
        <taxon>Diptera</taxon>
        <taxon>Brachycera</taxon>
        <taxon>Muscomorpha</taxon>
        <taxon>Hippoboscoidea</taxon>
        <taxon>Glossinidae</taxon>
        <taxon>Glossina</taxon>
    </lineage>
</organism>
<feature type="transmembrane region" description="Helical" evidence="1">
    <location>
        <begin position="42"/>
        <end position="62"/>
    </location>
</feature>
<keyword evidence="1" id="KW-1133">Transmembrane helix</keyword>
<evidence type="ECO:0000313" key="2">
    <source>
        <dbReference type="EnsemblMetazoa" id="GAUT009609-PA"/>
    </source>
</evidence>
<evidence type="ECO:0000313" key="3">
    <source>
        <dbReference type="Proteomes" id="UP000078200"/>
    </source>
</evidence>
<dbReference type="AlphaFoldDB" id="A0A1A9UMQ3"/>
<keyword evidence="3" id="KW-1185">Reference proteome</keyword>
<dbReference type="EnsemblMetazoa" id="GAUT009609-RA">
    <property type="protein sequence ID" value="GAUT009609-PA"/>
    <property type="gene ID" value="GAUT009609"/>
</dbReference>
<dbReference type="VEuPathDB" id="VectorBase:GAUT009609"/>
<dbReference type="Proteomes" id="UP000078200">
    <property type="component" value="Unassembled WGS sequence"/>
</dbReference>
<accession>A0A1A9UMQ3</accession>
<name>A0A1A9UMQ3_GLOAU</name>
<protein>
    <submittedName>
        <fullName evidence="2">Uncharacterized protein</fullName>
    </submittedName>
</protein>
<reference evidence="2" key="1">
    <citation type="submission" date="2020-05" db="UniProtKB">
        <authorList>
            <consortium name="EnsemblMetazoa"/>
        </authorList>
    </citation>
    <scope>IDENTIFICATION</scope>
    <source>
        <strain evidence="2">TTRI</strain>
    </source>
</reference>
<evidence type="ECO:0000256" key="1">
    <source>
        <dbReference type="SAM" id="Phobius"/>
    </source>
</evidence>
<proteinExistence type="predicted"/>
<keyword evidence="1" id="KW-0472">Membrane</keyword>